<proteinExistence type="predicted"/>
<evidence type="ECO:0000313" key="1">
    <source>
        <dbReference type="EMBL" id="RMX55355.1"/>
    </source>
</evidence>
<dbReference type="Proteomes" id="UP000275408">
    <property type="component" value="Unassembled WGS sequence"/>
</dbReference>
<gene>
    <name evidence="1" type="ORF">pdam_00021246</name>
</gene>
<accession>A0A3M6UP02</accession>
<protein>
    <submittedName>
        <fullName evidence="1">Uncharacterized protein</fullName>
    </submittedName>
</protein>
<sequence>MGETFADLLLAKVKKQGKPLGVVARSGLTLTPIEIDKGGKLWVKQAQQERFPKKIKDSIGGKETCTVISADHGTASKDDSWNKDESVCKVLC</sequence>
<comment type="caution">
    <text evidence="1">The sequence shown here is derived from an EMBL/GenBank/DDBJ whole genome shotgun (WGS) entry which is preliminary data.</text>
</comment>
<organism evidence="1 2">
    <name type="scientific">Pocillopora damicornis</name>
    <name type="common">Cauliflower coral</name>
    <name type="synonym">Millepora damicornis</name>
    <dbReference type="NCBI Taxonomy" id="46731"/>
    <lineage>
        <taxon>Eukaryota</taxon>
        <taxon>Metazoa</taxon>
        <taxon>Cnidaria</taxon>
        <taxon>Anthozoa</taxon>
        <taxon>Hexacorallia</taxon>
        <taxon>Scleractinia</taxon>
        <taxon>Astrocoeniina</taxon>
        <taxon>Pocilloporidae</taxon>
        <taxon>Pocillopora</taxon>
    </lineage>
</organism>
<dbReference type="EMBL" id="RCHS01001074">
    <property type="protein sequence ID" value="RMX55355.1"/>
    <property type="molecule type" value="Genomic_DNA"/>
</dbReference>
<name>A0A3M6UP02_POCDA</name>
<reference evidence="1 2" key="1">
    <citation type="journal article" date="2018" name="Sci. Rep.">
        <title>Comparative analysis of the Pocillopora damicornis genome highlights role of immune system in coral evolution.</title>
        <authorList>
            <person name="Cunning R."/>
            <person name="Bay R.A."/>
            <person name="Gillette P."/>
            <person name="Baker A.C."/>
            <person name="Traylor-Knowles N."/>
        </authorList>
    </citation>
    <scope>NUCLEOTIDE SEQUENCE [LARGE SCALE GENOMIC DNA]</scope>
    <source>
        <strain evidence="1">RSMAS</strain>
        <tissue evidence="1">Whole animal</tissue>
    </source>
</reference>
<dbReference type="AlphaFoldDB" id="A0A3M6UP02"/>
<evidence type="ECO:0000313" key="2">
    <source>
        <dbReference type="Proteomes" id="UP000275408"/>
    </source>
</evidence>
<keyword evidence="2" id="KW-1185">Reference proteome</keyword>